<reference evidence="5 7" key="2">
    <citation type="submission" date="2017-03" db="EMBL/GenBank/DDBJ databases">
        <title>Maternal inheritance of bifidobacteria.</title>
        <authorList>
            <person name="Lugli G.A."/>
            <person name="Duranti S."/>
            <person name="Milani C."/>
            <person name="Mancabelli L."/>
        </authorList>
    </citation>
    <scope>NUCLEOTIDE SEQUENCE [LARGE SCALE GENOMIC DNA]</scope>
    <source>
        <strain evidence="5 7">1892B</strain>
    </source>
</reference>
<evidence type="ECO:0000256" key="2">
    <source>
        <dbReference type="ARBA" id="ARBA00023134"/>
    </source>
</evidence>
<proteinExistence type="predicted"/>
<protein>
    <submittedName>
        <fullName evidence="4">Uncharacterized protein</fullName>
    </submittedName>
</protein>
<dbReference type="RefSeq" id="WP_042990456.1">
    <property type="nucleotide sequence ID" value="NZ_CP024959.1"/>
</dbReference>
<dbReference type="Proteomes" id="UP001206013">
    <property type="component" value="Unassembled WGS sequence"/>
</dbReference>
<evidence type="ECO:0000256" key="1">
    <source>
        <dbReference type="ARBA" id="ARBA00022741"/>
    </source>
</evidence>
<comment type="caution">
    <text evidence="4">The sequence shown here is derived from an EMBL/GenBank/DDBJ whole genome shotgun (WGS) entry which is preliminary data.</text>
</comment>
<accession>A0A0C2Z2W9</accession>
<sequence>MTARHIDATDKTDGSHVVKILWNENDGERELTVRMPAAGTDATDRVDVDLLPVPEEDPATTMDDAVAALEGFLGNNKYIHIDGDDVRSVCAGALTTVIRVESGSSTGIVEALDGRFHDSSVASDEVTGAIIAIEGPKSLQLSDATAIVGGVQKRLTDKVEIIWGLNFTDEDVLRATVLLAIQQK</sequence>
<dbReference type="OrthoDB" id="9987963at2"/>
<reference evidence="4 6" key="1">
    <citation type="submission" date="2016-07" db="EMBL/GenBank/DDBJ databases">
        <title>Draft Genome Sequence of Bifidobacterium adolescentis strain Km 4.</title>
        <authorList>
            <person name="Danilenko V.N."/>
        </authorList>
    </citation>
    <scope>NUCLEOTIDE SEQUENCE [LARGE SCALE GENOMIC DNA]</scope>
    <source>
        <strain evidence="4 6">Km 4</strain>
    </source>
</reference>
<reference evidence="3" key="3">
    <citation type="submission" date="2022-06" db="EMBL/GenBank/DDBJ databases">
        <title>Isolation of gut microbiota from human fecal samples.</title>
        <authorList>
            <person name="Pamer E.G."/>
            <person name="Barat B."/>
            <person name="Waligurski E."/>
            <person name="Medina S."/>
            <person name="Paddock L."/>
            <person name="Mostad J."/>
        </authorList>
    </citation>
    <scope>NUCLEOTIDE SEQUENCE</scope>
    <source>
        <strain evidence="3">SL.1.01</strain>
    </source>
</reference>
<dbReference type="InterPro" id="IPR008280">
    <property type="entry name" value="Tub_FtsZ_C"/>
</dbReference>
<gene>
    <name evidence="5" type="ORF">B5789_0453</name>
    <name evidence="4" type="ORF">BBK15_03585</name>
    <name evidence="3" type="ORF">NE692_06455</name>
</gene>
<dbReference type="EMBL" id="NAQF01000002">
    <property type="protein sequence ID" value="OQM58374.1"/>
    <property type="molecule type" value="Genomic_DNA"/>
</dbReference>
<dbReference type="EMBL" id="JANFYM010000005">
    <property type="protein sequence ID" value="MCQ4793101.1"/>
    <property type="molecule type" value="Genomic_DNA"/>
</dbReference>
<evidence type="ECO:0000313" key="3">
    <source>
        <dbReference type="EMBL" id="MCQ4793101.1"/>
    </source>
</evidence>
<dbReference type="InterPro" id="IPR037103">
    <property type="entry name" value="Tubulin/FtsZ-like_C"/>
</dbReference>
<evidence type="ECO:0000313" key="7">
    <source>
        <dbReference type="Proteomes" id="UP000192714"/>
    </source>
</evidence>
<dbReference type="EMBL" id="MAXD01000002">
    <property type="protein sequence ID" value="OFA35174.1"/>
    <property type="molecule type" value="Genomic_DNA"/>
</dbReference>
<organism evidence="4 6">
    <name type="scientific">Bifidobacterium adolescentis</name>
    <dbReference type="NCBI Taxonomy" id="1680"/>
    <lineage>
        <taxon>Bacteria</taxon>
        <taxon>Bacillati</taxon>
        <taxon>Actinomycetota</taxon>
        <taxon>Actinomycetes</taxon>
        <taxon>Bifidobacteriales</taxon>
        <taxon>Bifidobacteriaceae</taxon>
        <taxon>Bifidobacterium</taxon>
    </lineage>
</organism>
<evidence type="ECO:0000313" key="5">
    <source>
        <dbReference type="EMBL" id="OQM58374.1"/>
    </source>
</evidence>
<dbReference type="Proteomes" id="UP000192714">
    <property type="component" value="Unassembled WGS sequence"/>
</dbReference>
<dbReference type="PATRIC" id="fig|1680.6.peg.949"/>
<dbReference type="AlphaFoldDB" id="A0A0C2Z2W9"/>
<evidence type="ECO:0000313" key="4">
    <source>
        <dbReference type="EMBL" id="OFA35174.1"/>
    </source>
</evidence>
<dbReference type="Proteomes" id="UP000175684">
    <property type="component" value="Unassembled WGS sequence"/>
</dbReference>
<name>A0A0C2Z2W9_BIFAD</name>
<keyword evidence="2" id="KW-0342">GTP-binding</keyword>
<dbReference type="Gene3D" id="3.30.1330.20">
    <property type="entry name" value="Tubulin/FtsZ, C-terminal domain"/>
    <property type="match status" value="1"/>
</dbReference>
<dbReference type="GO" id="GO:0005525">
    <property type="term" value="F:GTP binding"/>
    <property type="evidence" value="ECO:0007669"/>
    <property type="project" value="UniProtKB-KW"/>
</dbReference>
<keyword evidence="1" id="KW-0547">Nucleotide-binding</keyword>
<dbReference type="SUPFAM" id="SSF55307">
    <property type="entry name" value="Tubulin C-terminal domain-like"/>
    <property type="match status" value="1"/>
</dbReference>
<evidence type="ECO:0000313" key="6">
    <source>
        <dbReference type="Proteomes" id="UP000175684"/>
    </source>
</evidence>